<keyword evidence="3" id="KW-1185">Reference proteome</keyword>
<protein>
    <submittedName>
        <fullName evidence="2">Uncharacterized protein</fullName>
    </submittedName>
</protein>
<sequence>MSSSRAVPPTPLEFDMSYLIAAILIAILAF</sequence>
<feature type="transmembrane region" description="Helical" evidence="1">
    <location>
        <begin position="12"/>
        <end position="29"/>
    </location>
</feature>
<dbReference type="EMBL" id="CP053452">
    <property type="protein sequence ID" value="QJW94682.1"/>
    <property type="molecule type" value="Genomic_DNA"/>
</dbReference>
<keyword evidence="1" id="KW-0812">Transmembrane</keyword>
<proteinExistence type="predicted"/>
<evidence type="ECO:0000313" key="2">
    <source>
        <dbReference type="EMBL" id="QJW94682.1"/>
    </source>
</evidence>
<reference evidence="3" key="1">
    <citation type="submission" date="2020-05" db="EMBL/GenBank/DDBJ databases">
        <title>Frigoriglobus tundricola gen. nov., sp. nov., a psychrotolerant cellulolytic planctomycete of the family Gemmataceae with two divergent copies of 16S rRNA gene.</title>
        <authorList>
            <person name="Kulichevskaya I.S."/>
            <person name="Ivanova A.A."/>
            <person name="Naumoff D.G."/>
            <person name="Beletsky A.V."/>
            <person name="Rijpstra W.I.C."/>
            <person name="Sinninghe Damste J.S."/>
            <person name="Mardanov A.V."/>
            <person name="Ravin N.V."/>
            <person name="Dedysh S.N."/>
        </authorList>
    </citation>
    <scope>NUCLEOTIDE SEQUENCE [LARGE SCALE GENOMIC DNA]</scope>
    <source>
        <strain evidence="3">PL17</strain>
    </source>
</reference>
<dbReference type="AlphaFoldDB" id="A0A6M5YNY1"/>
<keyword evidence="1" id="KW-0472">Membrane</keyword>
<name>A0A6M5YNY1_9BACT</name>
<gene>
    <name evidence="2" type="ORF">FTUN_2204</name>
</gene>
<dbReference type="KEGG" id="ftj:FTUN_2204"/>
<dbReference type="Proteomes" id="UP000503447">
    <property type="component" value="Chromosome"/>
</dbReference>
<accession>A0A6M5YNY1</accession>
<keyword evidence="1" id="KW-1133">Transmembrane helix</keyword>
<organism evidence="2 3">
    <name type="scientific">Frigoriglobus tundricola</name>
    <dbReference type="NCBI Taxonomy" id="2774151"/>
    <lineage>
        <taxon>Bacteria</taxon>
        <taxon>Pseudomonadati</taxon>
        <taxon>Planctomycetota</taxon>
        <taxon>Planctomycetia</taxon>
        <taxon>Gemmatales</taxon>
        <taxon>Gemmataceae</taxon>
        <taxon>Frigoriglobus</taxon>
    </lineage>
</organism>
<evidence type="ECO:0000256" key="1">
    <source>
        <dbReference type="SAM" id="Phobius"/>
    </source>
</evidence>
<evidence type="ECO:0000313" key="3">
    <source>
        <dbReference type="Proteomes" id="UP000503447"/>
    </source>
</evidence>